<evidence type="ECO:0000259" key="8">
    <source>
        <dbReference type="PROSITE" id="PS50109"/>
    </source>
</evidence>
<name>A0A098LIM6_9BACT</name>
<dbReference type="SUPFAM" id="SSF55785">
    <property type="entry name" value="PYP-like sensor domain (PAS domain)"/>
    <property type="match status" value="1"/>
</dbReference>
<evidence type="ECO:0000256" key="7">
    <source>
        <dbReference type="SAM" id="Phobius"/>
    </source>
</evidence>
<dbReference type="PROSITE" id="PS50109">
    <property type="entry name" value="HIS_KIN"/>
    <property type="match status" value="1"/>
</dbReference>
<keyword evidence="3" id="KW-0597">Phosphoprotein</keyword>
<evidence type="ECO:0000313" key="12">
    <source>
        <dbReference type="Proteomes" id="UP000030185"/>
    </source>
</evidence>
<dbReference type="InterPro" id="IPR000700">
    <property type="entry name" value="PAS-assoc_C"/>
</dbReference>
<dbReference type="InterPro" id="IPR003594">
    <property type="entry name" value="HATPase_dom"/>
</dbReference>
<dbReference type="InterPro" id="IPR004358">
    <property type="entry name" value="Sig_transdc_His_kin-like_C"/>
</dbReference>
<feature type="coiled-coil region" evidence="6">
    <location>
        <begin position="124"/>
        <end position="165"/>
    </location>
</feature>
<keyword evidence="7" id="KW-0472">Membrane</keyword>
<evidence type="ECO:0000256" key="2">
    <source>
        <dbReference type="ARBA" id="ARBA00012438"/>
    </source>
</evidence>
<dbReference type="RefSeq" id="WP_045465968.1">
    <property type="nucleotide sequence ID" value="NZ_BBLT01000007.1"/>
</dbReference>
<evidence type="ECO:0000313" key="11">
    <source>
        <dbReference type="EMBL" id="GAL86304.1"/>
    </source>
</evidence>
<dbReference type="FunFam" id="3.30.450.20:FF:000099">
    <property type="entry name" value="Sensory box sensor histidine kinase"/>
    <property type="match status" value="1"/>
</dbReference>
<gene>
    <name evidence="11" type="ORF">MYP_3533</name>
</gene>
<dbReference type="Pfam" id="PF02518">
    <property type="entry name" value="HATPase_c"/>
    <property type="match status" value="1"/>
</dbReference>
<evidence type="ECO:0000256" key="6">
    <source>
        <dbReference type="SAM" id="Coils"/>
    </source>
</evidence>
<reference evidence="11 12" key="1">
    <citation type="submission" date="2014-09" db="EMBL/GenBank/DDBJ databases">
        <title>Sporocytophaga myxococcoides PG-01 genome sequencing.</title>
        <authorList>
            <person name="Liu L."/>
            <person name="Gao P.J."/>
            <person name="Chen G.J."/>
            <person name="Wang L.S."/>
        </authorList>
    </citation>
    <scope>NUCLEOTIDE SEQUENCE [LARGE SCALE GENOMIC DNA]</scope>
    <source>
        <strain evidence="11 12">PG-01</strain>
    </source>
</reference>
<dbReference type="PROSITE" id="PS50112">
    <property type="entry name" value="PAS"/>
    <property type="match status" value="1"/>
</dbReference>
<evidence type="ECO:0000256" key="3">
    <source>
        <dbReference type="ARBA" id="ARBA00022553"/>
    </source>
</evidence>
<organism evidence="11 12">
    <name type="scientific">Sporocytophaga myxococcoides</name>
    <dbReference type="NCBI Taxonomy" id="153721"/>
    <lineage>
        <taxon>Bacteria</taxon>
        <taxon>Pseudomonadati</taxon>
        <taxon>Bacteroidota</taxon>
        <taxon>Cytophagia</taxon>
        <taxon>Cytophagales</taxon>
        <taxon>Cytophagaceae</taxon>
        <taxon>Sporocytophaga</taxon>
    </lineage>
</organism>
<dbReference type="InterPro" id="IPR005467">
    <property type="entry name" value="His_kinase_dom"/>
</dbReference>
<feature type="domain" description="Histidine kinase" evidence="8">
    <location>
        <begin position="320"/>
        <end position="535"/>
    </location>
</feature>
<dbReference type="Gene3D" id="1.10.287.130">
    <property type="match status" value="1"/>
</dbReference>
<comment type="catalytic activity">
    <reaction evidence="1">
        <text>ATP + protein L-histidine = ADP + protein N-phospho-L-histidine.</text>
        <dbReference type="EC" id="2.7.13.3"/>
    </reaction>
</comment>
<keyword evidence="7" id="KW-1133">Transmembrane helix</keyword>
<dbReference type="PROSITE" id="PS50113">
    <property type="entry name" value="PAC"/>
    <property type="match status" value="1"/>
</dbReference>
<dbReference type="Pfam" id="PF08448">
    <property type="entry name" value="PAS_4"/>
    <property type="match status" value="1"/>
</dbReference>
<dbReference type="SUPFAM" id="SSF55874">
    <property type="entry name" value="ATPase domain of HSP90 chaperone/DNA topoisomerase II/histidine kinase"/>
    <property type="match status" value="1"/>
</dbReference>
<evidence type="ECO:0000256" key="5">
    <source>
        <dbReference type="ARBA" id="ARBA00022777"/>
    </source>
</evidence>
<proteinExistence type="predicted"/>
<feature type="domain" description="PAS" evidence="9">
    <location>
        <begin position="176"/>
        <end position="246"/>
    </location>
</feature>
<dbReference type="PANTHER" id="PTHR43304:SF1">
    <property type="entry name" value="PAC DOMAIN-CONTAINING PROTEIN"/>
    <property type="match status" value="1"/>
</dbReference>
<dbReference type="EMBL" id="BBLT01000007">
    <property type="protein sequence ID" value="GAL86304.1"/>
    <property type="molecule type" value="Genomic_DNA"/>
</dbReference>
<dbReference type="AlphaFoldDB" id="A0A098LIM6"/>
<dbReference type="InterPro" id="IPR000014">
    <property type="entry name" value="PAS"/>
</dbReference>
<dbReference type="InterPro" id="IPR058544">
    <property type="entry name" value="ETR1_N"/>
</dbReference>
<dbReference type="PANTHER" id="PTHR43304">
    <property type="entry name" value="PHYTOCHROME-LIKE PROTEIN CPH1"/>
    <property type="match status" value="1"/>
</dbReference>
<protein>
    <recommendedName>
        <fullName evidence="2">histidine kinase</fullName>
        <ecNumber evidence="2">2.7.13.3</ecNumber>
    </recommendedName>
</protein>
<evidence type="ECO:0000256" key="4">
    <source>
        <dbReference type="ARBA" id="ARBA00022679"/>
    </source>
</evidence>
<dbReference type="CDD" id="cd00130">
    <property type="entry name" value="PAS"/>
    <property type="match status" value="1"/>
</dbReference>
<comment type="caution">
    <text evidence="11">The sequence shown here is derived from an EMBL/GenBank/DDBJ whole genome shotgun (WGS) entry which is preliminary data.</text>
</comment>
<feature type="domain" description="PAC" evidence="10">
    <location>
        <begin position="249"/>
        <end position="302"/>
    </location>
</feature>
<dbReference type="OrthoDB" id="890870at2"/>
<dbReference type="InterPro" id="IPR052162">
    <property type="entry name" value="Sensor_kinase/Photoreceptor"/>
</dbReference>
<dbReference type="InterPro" id="IPR013656">
    <property type="entry name" value="PAS_4"/>
</dbReference>
<dbReference type="STRING" id="153721.MYP_3533"/>
<keyword evidence="5" id="KW-0418">Kinase</keyword>
<dbReference type="SUPFAM" id="SSF47384">
    <property type="entry name" value="Homodimeric domain of signal transducing histidine kinase"/>
    <property type="match status" value="1"/>
</dbReference>
<feature type="transmembrane region" description="Helical" evidence="7">
    <location>
        <begin position="64"/>
        <end position="88"/>
    </location>
</feature>
<dbReference type="Gene3D" id="3.30.565.10">
    <property type="entry name" value="Histidine kinase-like ATPase, C-terminal domain"/>
    <property type="match status" value="1"/>
</dbReference>
<dbReference type="NCBIfam" id="TIGR00229">
    <property type="entry name" value="sensory_box"/>
    <property type="match status" value="1"/>
</dbReference>
<dbReference type="InterPro" id="IPR003661">
    <property type="entry name" value="HisK_dim/P_dom"/>
</dbReference>
<keyword evidence="12" id="KW-1185">Reference proteome</keyword>
<dbReference type="InterPro" id="IPR036097">
    <property type="entry name" value="HisK_dim/P_sf"/>
</dbReference>
<dbReference type="PRINTS" id="PR00344">
    <property type="entry name" value="BCTRLSENSOR"/>
</dbReference>
<evidence type="ECO:0000256" key="1">
    <source>
        <dbReference type="ARBA" id="ARBA00000085"/>
    </source>
</evidence>
<feature type="transmembrane region" description="Helical" evidence="7">
    <location>
        <begin position="31"/>
        <end position="52"/>
    </location>
</feature>
<dbReference type="Pfam" id="PF25487">
    <property type="entry name" value="ETR1_N"/>
    <property type="match status" value="1"/>
</dbReference>
<dbReference type="InterPro" id="IPR036890">
    <property type="entry name" value="HATPase_C_sf"/>
</dbReference>
<dbReference type="EC" id="2.7.13.3" evidence="2"/>
<evidence type="ECO:0000259" key="9">
    <source>
        <dbReference type="PROSITE" id="PS50112"/>
    </source>
</evidence>
<dbReference type="SMART" id="SM00091">
    <property type="entry name" value="PAS"/>
    <property type="match status" value="1"/>
</dbReference>
<evidence type="ECO:0000259" key="10">
    <source>
        <dbReference type="PROSITE" id="PS50113"/>
    </source>
</evidence>
<dbReference type="SMART" id="SM00387">
    <property type="entry name" value="HATPase_c"/>
    <property type="match status" value="1"/>
</dbReference>
<keyword evidence="7" id="KW-0812">Transmembrane</keyword>
<dbReference type="Gene3D" id="3.30.450.20">
    <property type="entry name" value="PAS domain"/>
    <property type="match status" value="1"/>
</dbReference>
<dbReference type="CDD" id="cd00082">
    <property type="entry name" value="HisKA"/>
    <property type="match status" value="1"/>
</dbReference>
<keyword evidence="6" id="KW-0175">Coiled coil</keyword>
<keyword evidence="4" id="KW-0808">Transferase</keyword>
<dbReference type="Proteomes" id="UP000030185">
    <property type="component" value="Unassembled WGS sequence"/>
</dbReference>
<accession>A0A098LIM6</accession>
<dbReference type="InterPro" id="IPR035965">
    <property type="entry name" value="PAS-like_dom_sf"/>
</dbReference>
<dbReference type="Pfam" id="PF00512">
    <property type="entry name" value="HisKA"/>
    <property type="match status" value="1"/>
</dbReference>
<sequence>MLEFLKKIFEGDFIPHGHCYFWKPEILWSHVIADSLISLAYFSIPFSLYYIFRLRRDFLYGRLMLLFAVFIFGCGATHLVSVVTIWNPVYRLDAFLKIITAFASIATAIILIKKTPQILQIPSANDWRRLNSELKNSNEKLKESNEELLRADEVLRKINSELEERVKYRTEELEASILQFKFMTDSISQLVFTVNEKGEFDYFNLNWYEYSGLDSKQSFQKGVFEITHPEDLEELSSFWRRALQEGTVFRYTGRLKDKASEEYRWHLIEANPLKDSFGKVVKWFGTCTDVNAEKIYRKELERTNNELKRINTDLDNFVYTASHDLKAPISNLEGLVNSLSLELQNSKYPQEFDLYLNMMKNSILRFKTTISELSDISKIQKDTEEDVDLVDIRELLDEILLVHHDTIITARTQININLKTTQISFSRKNLRSLFTNLITNAIKYRSPMRRPEITITSEIINDILILTVSDNGLGIETKQIDKVFGMFKRVHTHVDGTGVGLYIVKRIVENAGGKITLNSTVNIGTTFSIQLPLGREITL</sequence>
<dbReference type="GO" id="GO:0000155">
    <property type="term" value="F:phosphorelay sensor kinase activity"/>
    <property type="evidence" value="ECO:0007669"/>
    <property type="project" value="InterPro"/>
</dbReference>
<dbReference type="eggNOG" id="COG4251">
    <property type="taxonomic scope" value="Bacteria"/>
</dbReference>
<dbReference type="SMART" id="SM00388">
    <property type="entry name" value="HisKA"/>
    <property type="match status" value="1"/>
</dbReference>